<dbReference type="Pfam" id="PF02698">
    <property type="entry name" value="DUF218"/>
    <property type="match status" value="1"/>
</dbReference>
<dbReference type="InterPro" id="IPR003848">
    <property type="entry name" value="DUF218"/>
</dbReference>
<keyword evidence="4" id="KW-1185">Reference proteome</keyword>
<dbReference type="InterPro" id="IPR014729">
    <property type="entry name" value="Rossmann-like_a/b/a_fold"/>
</dbReference>
<protein>
    <submittedName>
        <fullName evidence="3">YdcF family protein</fullName>
    </submittedName>
</protein>
<evidence type="ECO:0000313" key="4">
    <source>
        <dbReference type="Proteomes" id="UP001596264"/>
    </source>
</evidence>
<proteinExistence type="predicted"/>
<dbReference type="Proteomes" id="UP001596264">
    <property type="component" value="Unassembled WGS sequence"/>
</dbReference>
<gene>
    <name evidence="3" type="ORF">ACFP58_02165</name>
</gene>
<name>A0ABW1W5I7_9GAMM</name>
<feature type="transmembrane region" description="Helical" evidence="1">
    <location>
        <begin position="37"/>
        <end position="57"/>
    </location>
</feature>
<dbReference type="RefSeq" id="WP_201563314.1">
    <property type="nucleotide sequence ID" value="NZ_CAJGZK010000013.1"/>
</dbReference>
<evidence type="ECO:0000259" key="2">
    <source>
        <dbReference type="Pfam" id="PF02698"/>
    </source>
</evidence>
<sequence>MPKNPTIVVRVVLTIIGSVMIVDCLVLMVLGKINFGSVVPFLVGMVFVIHGIFWHDIGKFVHQSRWLSLMWYALWTMFFIWLISFGVFIYILQQQIKLSAKPMPEVAAIIVLGSGTVAGKPTPTLAKRLDTAAPLIDSQKSALVITSGGMGFGQTRSEAHIMATYLYDSYDIPLKHIFQESQSTSTAENLIYSQEILAAKGISIAAPIAIVTSDFHIIRAANIARHQGYQQPIMLASPTPLSIRYNAWFREYFAFVSGWLFGEY</sequence>
<evidence type="ECO:0000256" key="1">
    <source>
        <dbReference type="SAM" id="Phobius"/>
    </source>
</evidence>
<keyword evidence="1" id="KW-0812">Transmembrane</keyword>
<feature type="domain" description="DUF218" evidence="2">
    <location>
        <begin position="108"/>
        <end position="253"/>
    </location>
</feature>
<keyword evidence="1" id="KW-1133">Transmembrane helix</keyword>
<dbReference type="InterPro" id="IPR051599">
    <property type="entry name" value="Cell_Envelope_Assoc"/>
</dbReference>
<accession>A0ABW1W5I7</accession>
<comment type="caution">
    <text evidence="3">The sequence shown here is derived from an EMBL/GenBank/DDBJ whole genome shotgun (WGS) entry which is preliminary data.</text>
</comment>
<dbReference type="Gene3D" id="3.40.50.620">
    <property type="entry name" value="HUPs"/>
    <property type="match status" value="1"/>
</dbReference>
<dbReference type="EMBL" id="JBHSTZ010000005">
    <property type="protein sequence ID" value="MFC6380280.1"/>
    <property type="molecule type" value="Genomic_DNA"/>
</dbReference>
<dbReference type="PANTHER" id="PTHR30336:SF4">
    <property type="entry name" value="ENVELOPE BIOGENESIS FACTOR ELYC"/>
    <property type="match status" value="1"/>
</dbReference>
<evidence type="ECO:0000313" key="3">
    <source>
        <dbReference type="EMBL" id="MFC6380280.1"/>
    </source>
</evidence>
<feature type="transmembrane region" description="Helical" evidence="1">
    <location>
        <begin position="7"/>
        <end position="31"/>
    </location>
</feature>
<dbReference type="PANTHER" id="PTHR30336">
    <property type="entry name" value="INNER MEMBRANE PROTEIN, PROBABLE PERMEASE"/>
    <property type="match status" value="1"/>
</dbReference>
<keyword evidence="1" id="KW-0472">Membrane</keyword>
<organism evidence="3 4">
    <name type="scientific">Psychrobacter glacincola</name>
    <dbReference type="NCBI Taxonomy" id="56810"/>
    <lineage>
        <taxon>Bacteria</taxon>
        <taxon>Pseudomonadati</taxon>
        <taxon>Pseudomonadota</taxon>
        <taxon>Gammaproteobacteria</taxon>
        <taxon>Moraxellales</taxon>
        <taxon>Moraxellaceae</taxon>
        <taxon>Psychrobacter</taxon>
    </lineage>
</organism>
<reference evidence="4" key="1">
    <citation type="journal article" date="2019" name="Int. J. Syst. Evol. Microbiol.">
        <title>The Global Catalogue of Microorganisms (GCM) 10K type strain sequencing project: providing services to taxonomists for standard genome sequencing and annotation.</title>
        <authorList>
            <consortium name="The Broad Institute Genomics Platform"/>
            <consortium name="The Broad Institute Genome Sequencing Center for Infectious Disease"/>
            <person name="Wu L."/>
            <person name="Ma J."/>
        </authorList>
    </citation>
    <scope>NUCLEOTIDE SEQUENCE [LARGE SCALE GENOMIC DNA]</scope>
    <source>
        <strain evidence="4">CCM 2050</strain>
    </source>
</reference>
<feature type="transmembrane region" description="Helical" evidence="1">
    <location>
        <begin position="69"/>
        <end position="92"/>
    </location>
</feature>
<dbReference type="CDD" id="cd06259">
    <property type="entry name" value="YdcF-like"/>
    <property type="match status" value="1"/>
</dbReference>